<feature type="region of interest" description="Disordered" evidence="6">
    <location>
        <begin position="1025"/>
        <end position="1052"/>
    </location>
</feature>
<evidence type="ECO:0000256" key="5">
    <source>
        <dbReference type="SAM" id="Coils"/>
    </source>
</evidence>
<keyword evidence="4" id="KW-0287">Flowering</keyword>
<reference evidence="7 8" key="1">
    <citation type="submission" date="2019-04" db="EMBL/GenBank/DDBJ databases">
        <title>An improved genome assembly and genetic linkage map for asparagus bean, Vigna unguiculata ssp. sesquipedialis.</title>
        <authorList>
            <person name="Xia Q."/>
            <person name="Zhang R."/>
            <person name="Dong Y."/>
        </authorList>
    </citation>
    <scope>NUCLEOTIDE SEQUENCE [LARGE SCALE GENOMIC DNA]</scope>
    <source>
        <tissue evidence="7">Leaf</tissue>
    </source>
</reference>
<feature type="region of interest" description="Disordered" evidence="6">
    <location>
        <begin position="445"/>
        <end position="477"/>
    </location>
</feature>
<evidence type="ECO:0000256" key="3">
    <source>
        <dbReference type="ARBA" id="ARBA00022782"/>
    </source>
</evidence>
<name>A0A4D6MVB1_VIGUN</name>
<dbReference type="Pfam" id="PF07899">
    <property type="entry name" value="Frigida"/>
    <property type="match status" value="2"/>
</dbReference>
<feature type="coiled-coil region" evidence="5">
    <location>
        <begin position="51"/>
        <end position="81"/>
    </location>
</feature>
<evidence type="ECO:0000256" key="2">
    <source>
        <dbReference type="ARBA" id="ARBA00022473"/>
    </source>
</evidence>
<dbReference type="GO" id="GO:0009908">
    <property type="term" value="P:flower development"/>
    <property type="evidence" value="ECO:0007669"/>
    <property type="project" value="UniProtKB-KW"/>
</dbReference>
<dbReference type="PANTHER" id="PTHR31791:SF4">
    <property type="entry name" value="FRIGIDA-LIKE PROTEIN 3"/>
    <property type="match status" value="1"/>
</dbReference>
<feature type="coiled-coil region" evidence="5">
    <location>
        <begin position="626"/>
        <end position="656"/>
    </location>
</feature>
<feature type="compositionally biased region" description="Basic and acidic residues" evidence="6">
    <location>
        <begin position="445"/>
        <end position="457"/>
    </location>
</feature>
<proteinExistence type="inferred from homology"/>
<keyword evidence="8" id="KW-1185">Reference proteome</keyword>
<gene>
    <name evidence="7" type="ORF">DEO72_LG8g2617</name>
</gene>
<dbReference type="EMBL" id="CP039352">
    <property type="protein sequence ID" value="QCE04581.1"/>
    <property type="molecule type" value="Genomic_DNA"/>
</dbReference>
<evidence type="ECO:0000313" key="7">
    <source>
        <dbReference type="EMBL" id="QCE04581.1"/>
    </source>
</evidence>
<dbReference type="Proteomes" id="UP000501690">
    <property type="component" value="Linkage Group LG8"/>
</dbReference>
<dbReference type="InterPro" id="IPR012474">
    <property type="entry name" value="Frigida"/>
</dbReference>
<organism evidence="7 8">
    <name type="scientific">Vigna unguiculata</name>
    <name type="common">Cowpea</name>
    <dbReference type="NCBI Taxonomy" id="3917"/>
    <lineage>
        <taxon>Eukaryota</taxon>
        <taxon>Viridiplantae</taxon>
        <taxon>Streptophyta</taxon>
        <taxon>Embryophyta</taxon>
        <taxon>Tracheophyta</taxon>
        <taxon>Spermatophyta</taxon>
        <taxon>Magnoliopsida</taxon>
        <taxon>eudicotyledons</taxon>
        <taxon>Gunneridae</taxon>
        <taxon>Pentapetalae</taxon>
        <taxon>rosids</taxon>
        <taxon>fabids</taxon>
        <taxon>Fabales</taxon>
        <taxon>Fabaceae</taxon>
        <taxon>Papilionoideae</taxon>
        <taxon>50 kb inversion clade</taxon>
        <taxon>NPAAA clade</taxon>
        <taxon>indigoferoid/millettioid clade</taxon>
        <taxon>Phaseoleae</taxon>
        <taxon>Vigna</taxon>
    </lineage>
</organism>
<dbReference type="GO" id="GO:0030154">
    <property type="term" value="P:cell differentiation"/>
    <property type="evidence" value="ECO:0007669"/>
    <property type="project" value="UniProtKB-KW"/>
</dbReference>
<accession>A0A4D6MVB1</accession>
<dbReference type="PANTHER" id="PTHR31791">
    <property type="entry name" value="FRIGIDA-LIKE PROTEIN 3-RELATED"/>
    <property type="match status" value="1"/>
</dbReference>
<protein>
    <submittedName>
        <fullName evidence="7">Frigida-like</fullName>
    </submittedName>
</protein>
<evidence type="ECO:0000256" key="6">
    <source>
        <dbReference type="SAM" id="MobiDB-lite"/>
    </source>
</evidence>
<evidence type="ECO:0000256" key="4">
    <source>
        <dbReference type="ARBA" id="ARBA00023089"/>
    </source>
</evidence>
<comment type="similarity">
    <text evidence="1">Belongs to the Frigida family.</text>
</comment>
<dbReference type="AlphaFoldDB" id="A0A4D6MVB1"/>
<evidence type="ECO:0000256" key="1">
    <source>
        <dbReference type="ARBA" id="ARBA00008956"/>
    </source>
</evidence>
<sequence length="1121" mass="125912">MEDTDSVATLIDSTTSKIQQLQKAFAELESYRAVTLNLKWKDLEEHFHGLEKSLKRRFHELEDQEKEFENKTRKAREILEKRQAAVYAKEQATLQGLQEKRDAAVFDIMNAREKHRKVSSSELAIVSNRGNGALYVEEKPVDAVSFSAEGKVEEVELSPEIETVELSYPDLVKLCKEMDAAGLHKFISDNRKNLAAVREEIPYALSAAPNAACLVLDSLEGFYCTEVSNQDVKKDANLLGLRRTCIMLMECLCDFLRNSDCVSNVISDDIKDRAKTVAEEWKPRLGALDMDASNGNSLEAHAFLQLLASFDIASGFNEEELCRLIPMVSRRRQTADLCRYLGLSEKMPGVIEVLVNSGRQIDAVNLAFAFDLTEQFSPIPLLKSYLKDARKTSSPVKSVNSSPIAQIDVNERELIALKAVIKCIEDHKLDEQYPVEPLQKRVSQLEKAKADKKRVTEATKPQPKRPRANSGGYGPRVTNFPSDKTCYARVADRSALSAYAEQESAYCVRRLRDFRSIVLEICSLNCTVGFYWRDSEGLDLDIFVAGLSTHFIEEGVFGGAHIINCRSSLQNFFFAMEDSDSVATLMDSTTSKIQQLQKAFAELESYRAVTLNMKWKELEEHFHGLEKSLKRRFHELEDQEKEFENKTMKARQLLEKREAAVFAKEQASFQRIQEKRDSAVFAIVNAREKHRKISSRELATVSNVGKGGIVVVEEKPVDTVSAAAEGNVEDVKLPENGNVELVSYPELVKLCKEMDAAGIHKFISDNRKNLAAVRDEIPNALRAAPNAARLVLDSLEGFYCTEVSNQDVKKDANLLGLRRTCIMLMECLCDFLSNSDCVSNVISEDIKDRAKAVAEEWKPKLDALDIDASNGNSLEAHAFLQLVASFGIASGFDEEELSRLIPMVSRRRQTADLCRFLGLSEKMSGVIEILVNSGRQIDAVNLAFAFDLTEQFSPVSLLKSYLKDARKASSPVKSVNSSPTAQIEVNERELVALKAVIKCIEEHKLDEQYPLDPLQKRLIQLEKAKADKKRETEATKPQPKRPRANGAGYGPRVTNIPCDKTSYARVADRYPQYVYERPPYMYPAPTDNHCPPLMSTATYNISPSLGNYFGNGYQYQATYLH</sequence>
<keyword evidence="3" id="KW-0221">Differentiation</keyword>
<keyword evidence="2" id="KW-0217">Developmental protein</keyword>
<feature type="compositionally biased region" description="Basic and acidic residues" evidence="6">
    <location>
        <begin position="1025"/>
        <end position="1034"/>
    </location>
</feature>
<keyword evidence="5" id="KW-0175">Coiled coil</keyword>
<evidence type="ECO:0000313" key="8">
    <source>
        <dbReference type="Proteomes" id="UP000501690"/>
    </source>
</evidence>